<evidence type="ECO:0000259" key="2">
    <source>
        <dbReference type="PROSITE" id="PS51766"/>
    </source>
</evidence>
<dbReference type="PROSITE" id="PS00448">
    <property type="entry name" value="CLOS_CELLULOSOME_RPT"/>
    <property type="match status" value="1"/>
</dbReference>
<dbReference type="RefSeq" id="WP_069194354.1">
    <property type="nucleotide sequence ID" value="NZ_RLII01000008.1"/>
</dbReference>
<evidence type="ECO:0000313" key="3">
    <source>
        <dbReference type="EMBL" id="RXE59158.1"/>
    </source>
</evidence>
<dbReference type="SUPFAM" id="SSF63446">
    <property type="entry name" value="Type I dockerin domain"/>
    <property type="match status" value="1"/>
</dbReference>
<dbReference type="InterPro" id="IPR016134">
    <property type="entry name" value="Dockerin_dom"/>
</dbReference>
<keyword evidence="4" id="KW-1185">Reference proteome</keyword>
<dbReference type="GO" id="GO:0004553">
    <property type="term" value="F:hydrolase activity, hydrolyzing O-glycosyl compounds"/>
    <property type="evidence" value="ECO:0007669"/>
    <property type="project" value="InterPro"/>
</dbReference>
<accession>A0A4Q0I4G0</accession>
<dbReference type="GO" id="GO:0000272">
    <property type="term" value="P:polysaccharide catabolic process"/>
    <property type="evidence" value="ECO:0007669"/>
    <property type="project" value="InterPro"/>
</dbReference>
<evidence type="ECO:0000256" key="1">
    <source>
        <dbReference type="SAM" id="SignalP"/>
    </source>
</evidence>
<dbReference type="Pfam" id="PF00404">
    <property type="entry name" value="Dockerin_1"/>
    <property type="match status" value="1"/>
</dbReference>
<dbReference type="Proteomes" id="UP000289166">
    <property type="component" value="Unassembled WGS sequence"/>
</dbReference>
<evidence type="ECO:0000313" key="4">
    <source>
        <dbReference type="Proteomes" id="UP000289166"/>
    </source>
</evidence>
<dbReference type="InterPro" id="IPR036439">
    <property type="entry name" value="Dockerin_dom_sf"/>
</dbReference>
<feature type="domain" description="Dockerin" evidence="2">
    <location>
        <begin position="40"/>
        <end position="106"/>
    </location>
</feature>
<dbReference type="OrthoDB" id="2078300at2"/>
<proteinExistence type="predicted"/>
<dbReference type="AlphaFoldDB" id="A0A4Q0I4G0"/>
<reference evidence="4" key="1">
    <citation type="submission" date="2018-11" db="EMBL/GenBank/DDBJ databases">
        <title>Genome sequencing of a novel mesophilic and cellulolytic organism within the genus Hungateiclostridium.</title>
        <authorList>
            <person name="Rettenmaier R."/>
            <person name="Liebl W."/>
            <person name="Zverlov V."/>
        </authorList>
    </citation>
    <scope>NUCLEOTIDE SEQUENCE [LARGE SCALE GENOMIC DNA]</scope>
    <source>
        <strain evidence="4">N2K1</strain>
    </source>
</reference>
<dbReference type="PROSITE" id="PS51766">
    <property type="entry name" value="DOCKERIN"/>
    <property type="match status" value="1"/>
</dbReference>
<organism evidence="3 4">
    <name type="scientific">Acetivibrio mesophilus</name>
    <dbReference type="NCBI Taxonomy" id="2487273"/>
    <lineage>
        <taxon>Bacteria</taxon>
        <taxon>Bacillati</taxon>
        <taxon>Bacillota</taxon>
        <taxon>Clostridia</taxon>
        <taxon>Eubacteriales</taxon>
        <taxon>Oscillospiraceae</taxon>
        <taxon>Acetivibrio</taxon>
    </lineage>
</organism>
<dbReference type="Gene3D" id="1.10.1330.10">
    <property type="entry name" value="Dockerin domain"/>
    <property type="match status" value="1"/>
</dbReference>
<feature type="signal peptide" evidence="1">
    <location>
        <begin position="1"/>
        <end position="26"/>
    </location>
</feature>
<dbReference type="EMBL" id="RLII01000008">
    <property type="protein sequence ID" value="RXE59158.1"/>
    <property type="molecule type" value="Genomic_DNA"/>
</dbReference>
<sequence>MAKGKASFLLVILLLVTAFLPTAVSAETTDDSWISSDEVSFSVESDSIGDAVGVISIFELQKLIERCIKERKYDPRGDLNLDGSVNSTDLTVLKRYVLGMIPWIPMDPGGPRVD</sequence>
<comment type="caution">
    <text evidence="3">The sequence shown here is derived from an EMBL/GenBank/DDBJ whole genome shotgun (WGS) entry which is preliminary data.</text>
</comment>
<keyword evidence="1" id="KW-0732">Signal</keyword>
<protein>
    <submittedName>
        <fullName evidence="3">Dockerin</fullName>
    </submittedName>
</protein>
<dbReference type="InterPro" id="IPR002105">
    <property type="entry name" value="Dockerin_1_rpt"/>
</dbReference>
<gene>
    <name evidence="3" type="ORF">EFD62_08410</name>
</gene>
<feature type="chain" id="PRO_5038742754" evidence="1">
    <location>
        <begin position="27"/>
        <end position="114"/>
    </location>
</feature>
<name>A0A4Q0I4G0_9FIRM</name>